<dbReference type="PANTHER" id="PTHR12215:SF10">
    <property type="entry name" value="L-AMINOADIPATE-SEMIALDEHYDE DEHYDROGENASE-PHOSPHOPANTETHEINYL TRANSFERASE"/>
    <property type="match status" value="1"/>
</dbReference>
<dbReference type="Gene3D" id="3.90.470.20">
    <property type="entry name" value="4'-phosphopantetheinyl transferase domain"/>
    <property type="match status" value="1"/>
</dbReference>
<evidence type="ECO:0000256" key="8">
    <source>
        <dbReference type="ARBA" id="ARBA00048794"/>
    </source>
</evidence>
<feature type="domain" description="4'-phosphopantetheinyl transferase N-terminal" evidence="10">
    <location>
        <begin position="2"/>
        <end position="50"/>
    </location>
</feature>
<evidence type="ECO:0000256" key="1">
    <source>
        <dbReference type="ARBA" id="ARBA00006195"/>
    </source>
</evidence>
<dbReference type="AlphaFoldDB" id="A0A0R3WIA1"/>
<dbReference type="GO" id="GO:0000287">
    <property type="term" value="F:magnesium ion binding"/>
    <property type="evidence" value="ECO:0007669"/>
    <property type="project" value="InterPro"/>
</dbReference>
<reference evidence="11" key="1">
    <citation type="submission" date="2017-02" db="UniProtKB">
        <authorList>
            <consortium name="WormBaseParasite"/>
        </authorList>
    </citation>
    <scope>IDENTIFICATION</scope>
</reference>
<sequence>LILYVARRCFDLDPINLNVKRSAYGRPYLEGQAGFDFNVSHHGDFTLLTCCHKMRTGVDVMQMELPPAFESIAGFLLKMKSLFAPSEWHLLTSASNEDTEKIYNFFRLWCLKEAFVKNIGTGLRTDVSTVEFDLSGTTPRCSHPGVVDAEWAFEEHKLPNGHIAAVAWYEPGVLNASSATCPLYLFHLLILFFR</sequence>
<dbReference type="PANTHER" id="PTHR12215">
    <property type="entry name" value="PHOSPHOPANTETHEINE TRANSFERASE"/>
    <property type="match status" value="1"/>
</dbReference>
<dbReference type="STRING" id="6205.A0A0R3WIA1"/>
<proteinExistence type="inferred from homology"/>
<protein>
    <recommendedName>
        <fullName evidence="3">L-aminoadipate-semialdehyde dehydrogenase-phosphopantetheinyl transferase</fullName>
        <ecNumber evidence="2">2.7.8.7</ecNumber>
    </recommendedName>
    <alternativeName>
        <fullName evidence="5">4'-phosphopantetheinyl transferase</fullName>
    </alternativeName>
    <alternativeName>
        <fullName evidence="6">Alpha-aminoadipic semialdehyde dehydrogenase-phosphopantetheinyl transferase</fullName>
    </alternativeName>
</protein>
<evidence type="ECO:0000259" key="9">
    <source>
        <dbReference type="Pfam" id="PF01648"/>
    </source>
</evidence>
<dbReference type="SUPFAM" id="SSF56214">
    <property type="entry name" value="4'-phosphopantetheinyl transferase"/>
    <property type="match status" value="2"/>
</dbReference>
<comment type="catalytic activity">
    <reaction evidence="7">
        <text>apo-[ACP] + CoA = holo-[ACP] + adenosine 3',5'-bisphosphate + H(+)</text>
        <dbReference type="Rhea" id="RHEA:12068"/>
        <dbReference type="Rhea" id="RHEA-COMP:9685"/>
        <dbReference type="Rhea" id="RHEA-COMP:9690"/>
        <dbReference type="ChEBI" id="CHEBI:15378"/>
        <dbReference type="ChEBI" id="CHEBI:29999"/>
        <dbReference type="ChEBI" id="CHEBI:57287"/>
        <dbReference type="ChEBI" id="CHEBI:58343"/>
        <dbReference type="ChEBI" id="CHEBI:64479"/>
        <dbReference type="EC" id="2.7.8.7"/>
    </reaction>
    <physiologicalReaction direction="left-to-right" evidence="7">
        <dbReference type="Rhea" id="RHEA:12069"/>
    </physiologicalReaction>
</comment>
<evidence type="ECO:0000256" key="2">
    <source>
        <dbReference type="ARBA" id="ARBA00013172"/>
    </source>
</evidence>
<organism evidence="11">
    <name type="scientific">Hydatigena taeniaeformis</name>
    <name type="common">Feline tapeworm</name>
    <name type="synonym">Taenia taeniaeformis</name>
    <dbReference type="NCBI Taxonomy" id="6205"/>
    <lineage>
        <taxon>Eukaryota</taxon>
        <taxon>Metazoa</taxon>
        <taxon>Spiralia</taxon>
        <taxon>Lophotrochozoa</taxon>
        <taxon>Platyhelminthes</taxon>
        <taxon>Cestoda</taxon>
        <taxon>Eucestoda</taxon>
        <taxon>Cyclophyllidea</taxon>
        <taxon>Taeniidae</taxon>
        <taxon>Hydatigera</taxon>
    </lineage>
</organism>
<dbReference type="GO" id="GO:0008897">
    <property type="term" value="F:holo-[acyl-carrier-protein] synthase activity"/>
    <property type="evidence" value="ECO:0007669"/>
    <property type="project" value="UniProtKB-EC"/>
</dbReference>
<evidence type="ECO:0000313" key="11">
    <source>
        <dbReference type="WBParaSite" id="TTAC_0000031301-mRNA-1"/>
    </source>
</evidence>
<name>A0A0R3WIA1_HYDTA</name>
<keyword evidence="4" id="KW-0808">Transferase</keyword>
<dbReference type="EC" id="2.7.8.7" evidence="2"/>
<dbReference type="GO" id="GO:0005829">
    <property type="term" value="C:cytosol"/>
    <property type="evidence" value="ECO:0007669"/>
    <property type="project" value="TreeGrafter"/>
</dbReference>
<evidence type="ECO:0000256" key="5">
    <source>
        <dbReference type="ARBA" id="ARBA00030484"/>
    </source>
</evidence>
<dbReference type="InterPro" id="IPR037143">
    <property type="entry name" value="4-PPantetheinyl_Trfase_dom_sf"/>
</dbReference>
<evidence type="ECO:0000259" key="10">
    <source>
        <dbReference type="Pfam" id="PF22624"/>
    </source>
</evidence>
<dbReference type="Pfam" id="PF22624">
    <property type="entry name" value="AASDHPPT_N"/>
    <property type="match status" value="1"/>
</dbReference>
<feature type="domain" description="4'-phosphopantetheinyl transferase" evidence="9">
    <location>
        <begin position="57"/>
        <end position="167"/>
    </location>
</feature>
<dbReference type="GO" id="GO:0019878">
    <property type="term" value="P:lysine biosynthetic process via aminoadipic acid"/>
    <property type="evidence" value="ECO:0007669"/>
    <property type="project" value="TreeGrafter"/>
</dbReference>
<dbReference type="InterPro" id="IPR008278">
    <property type="entry name" value="4-PPantetheinyl_Trfase_dom"/>
</dbReference>
<evidence type="ECO:0000256" key="3">
    <source>
        <dbReference type="ARBA" id="ARBA00016301"/>
    </source>
</evidence>
<dbReference type="WBParaSite" id="TTAC_0000031301-mRNA-1">
    <property type="protein sequence ID" value="TTAC_0000031301-mRNA-1"/>
    <property type="gene ID" value="TTAC_0000031301"/>
</dbReference>
<dbReference type="InterPro" id="IPR055066">
    <property type="entry name" value="AASDHPPT_N"/>
</dbReference>
<dbReference type="InterPro" id="IPR050559">
    <property type="entry name" value="P-Pant_transferase_sf"/>
</dbReference>
<evidence type="ECO:0000256" key="7">
    <source>
        <dbReference type="ARBA" id="ARBA00048641"/>
    </source>
</evidence>
<evidence type="ECO:0000256" key="6">
    <source>
        <dbReference type="ARBA" id="ARBA00033443"/>
    </source>
</evidence>
<evidence type="ECO:0000256" key="4">
    <source>
        <dbReference type="ARBA" id="ARBA00022679"/>
    </source>
</evidence>
<dbReference type="Pfam" id="PF01648">
    <property type="entry name" value="ACPS"/>
    <property type="match status" value="1"/>
</dbReference>
<accession>A0A0R3WIA1</accession>
<comment type="similarity">
    <text evidence="1">Belongs to the P-Pant transferase superfamily. AcpS family.</text>
</comment>
<comment type="catalytic activity">
    <reaction evidence="8">
        <text>apo-[ACP] + acetyl-CoA = acetyl-[ACP] + adenosine 3',5'-bisphosphate + H(+)</text>
        <dbReference type="Rhea" id="RHEA:46564"/>
        <dbReference type="Rhea" id="RHEA-COMP:9621"/>
        <dbReference type="Rhea" id="RHEA-COMP:9690"/>
        <dbReference type="ChEBI" id="CHEBI:15378"/>
        <dbReference type="ChEBI" id="CHEBI:29999"/>
        <dbReference type="ChEBI" id="CHEBI:57288"/>
        <dbReference type="ChEBI" id="CHEBI:58343"/>
        <dbReference type="ChEBI" id="CHEBI:78446"/>
    </reaction>
    <physiologicalReaction direction="left-to-right" evidence="8">
        <dbReference type="Rhea" id="RHEA:46565"/>
    </physiologicalReaction>
</comment>